<name>A0A6J6XPJ9_9ZZZZ</name>
<dbReference type="EMBL" id="CAFAAI010000121">
    <property type="protein sequence ID" value="CAB4797106.1"/>
    <property type="molecule type" value="Genomic_DNA"/>
</dbReference>
<proteinExistence type="predicted"/>
<protein>
    <submittedName>
        <fullName evidence="1">Unannotated protein</fullName>
    </submittedName>
</protein>
<sequence>MGVVGGEAIDMHGCWTRHRFDAAANNHVLEARQDAHRCEVHCLLARAAEAVEGDAGSVERPTSVERCHAGDVHCVVAAASTTTHHDIVDLGGVETIA</sequence>
<evidence type="ECO:0000313" key="1">
    <source>
        <dbReference type="EMBL" id="CAB4797106.1"/>
    </source>
</evidence>
<organism evidence="1">
    <name type="scientific">freshwater metagenome</name>
    <dbReference type="NCBI Taxonomy" id="449393"/>
    <lineage>
        <taxon>unclassified sequences</taxon>
        <taxon>metagenomes</taxon>
        <taxon>ecological metagenomes</taxon>
    </lineage>
</organism>
<reference evidence="1" key="1">
    <citation type="submission" date="2020-05" db="EMBL/GenBank/DDBJ databases">
        <authorList>
            <person name="Chiriac C."/>
            <person name="Salcher M."/>
            <person name="Ghai R."/>
            <person name="Kavagutti S V."/>
        </authorList>
    </citation>
    <scope>NUCLEOTIDE SEQUENCE</scope>
</reference>
<dbReference type="AlphaFoldDB" id="A0A6J6XPJ9"/>
<accession>A0A6J6XPJ9</accession>
<gene>
    <name evidence="1" type="ORF">UFOPK2992_00802</name>
</gene>